<reference evidence="10 11" key="1">
    <citation type="journal article" date="2008" name="Int. J. Syst. Evol. Microbiol.">
        <title>Nocardioides daphniae sp. nov., isolated from Daphnia cucullata (Crustacea: Cladocera).</title>
        <authorList>
            <person name="Toth E.M."/>
            <person name="Keki Z."/>
            <person name="Homonnay Z.G."/>
            <person name="Borsodi A.K."/>
            <person name="Marialigeti K."/>
            <person name="Schumann P."/>
        </authorList>
    </citation>
    <scope>NUCLEOTIDE SEQUENCE [LARGE SCALE GENOMIC DNA]</scope>
    <source>
        <strain evidence="10 11">JCM 16608</strain>
    </source>
</reference>
<evidence type="ECO:0000256" key="1">
    <source>
        <dbReference type="ARBA" id="ARBA00004651"/>
    </source>
</evidence>
<gene>
    <name evidence="10" type="primary">lnt</name>
    <name evidence="10" type="ORF">E2C04_00690</name>
</gene>
<name>A0A4P7U7L0_9ACTN</name>
<keyword evidence="5" id="KW-1133">Transmembrane helix</keyword>
<protein>
    <submittedName>
        <fullName evidence="10">Apolipoprotein N-acyltransferase</fullName>
    </submittedName>
</protein>
<dbReference type="NCBIfam" id="TIGR00546">
    <property type="entry name" value="lnt"/>
    <property type="match status" value="1"/>
</dbReference>
<accession>A0A4P7U7L0</accession>
<organism evidence="10 11">
    <name type="scientific">Nocardioides daphniae</name>
    <dbReference type="NCBI Taxonomy" id="402297"/>
    <lineage>
        <taxon>Bacteria</taxon>
        <taxon>Bacillati</taxon>
        <taxon>Actinomycetota</taxon>
        <taxon>Actinomycetes</taxon>
        <taxon>Propionibacteriales</taxon>
        <taxon>Nocardioidaceae</taxon>
        <taxon>Nocardioides</taxon>
    </lineage>
</organism>
<dbReference type="EMBL" id="CP038462">
    <property type="protein sequence ID" value="QCC76080.1"/>
    <property type="molecule type" value="Genomic_DNA"/>
</dbReference>
<keyword evidence="4" id="KW-0812">Transmembrane</keyword>
<dbReference type="KEGG" id="ndp:E2C04_00690"/>
<evidence type="ECO:0000256" key="4">
    <source>
        <dbReference type="ARBA" id="ARBA00022692"/>
    </source>
</evidence>
<evidence type="ECO:0000313" key="11">
    <source>
        <dbReference type="Proteomes" id="UP000297025"/>
    </source>
</evidence>
<dbReference type="CDD" id="cd07571">
    <property type="entry name" value="ALP_N-acyl_transferase"/>
    <property type="match status" value="1"/>
</dbReference>
<feature type="region of interest" description="Disordered" evidence="8">
    <location>
        <begin position="241"/>
        <end position="279"/>
    </location>
</feature>
<dbReference type="Gene3D" id="3.60.110.10">
    <property type="entry name" value="Carbon-nitrogen hydrolase"/>
    <property type="match status" value="1"/>
</dbReference>
<evidence type="ECO:0000256" key="7">
    <source>
        <dbReference type="ARBA" id="ARBA00023315"/>
    </source>
</evidence>
<dbReference type="PANTHER" id="PTHR38686:SF1">
    <property type="entry name" value="APOLIPOPROTEIN N-ACYLTRANSFERASE"/>
    <property type="match status" value="1"/>
</dbReference>
<dbReference type="AlphaFoldDB" id="A0A4P7U7L0"/>
<evidence type="ECO:0000259" key="9">
    <source>
        <dbReference type="PROSITE" id="PS50263"/>
    </source>
</evidence>
<dbReference type="InterPro" id="IPR004563">
    <property type="entry name" value="Apolipo_AcylTrfase"/>
</dbReference>
<dbReference type="GO" id="GO:0016410">
    <property type="term" value="F:N-acyltransferase activity"/>
    <property type="evidence" value="ECO:0007669"/>
    <property type="project" value="InterPro"/>
</dbReference>
<dbReference type="InterPro" id="IPR036526">
    <property type="entry name" value="C-N_Hydrolase_sf"/>
</dbReference>
<comment type="subcellular location">
    <subcellularLocation>
        <location evidence="1">Cell membrane</location>
        <topology evidence="1">Multi-pass membrane protein</topology>
    </subcellularLocation>
</comment>
<feature type="region of interest" description="Disordered" evidence="8">
    <location>
        <begin position="1"/>
        <end position="26"/>
    </location>
</feature>
<dbReference type="Proteomes" id="UP000297025">
    <property type="component" value="Chromosome"/>
</dbReference>
<dbReference type="Pfam" id="PF00795">
    <property type="entry name" value="CN_hydrolase"/>
    <property type="match status" value="1"/>
</dbReference>
<keyword evidence="7 10" id="KW-0012">Acyltransferase</keyword>
<dbReference type="PANTHER" id="PTHR38686">
    <property type="entry name" value="APOLIPOPROTEIN N-ACYLTRANSFERASE"/>
    <property type="match status" value="1"/>
</dbReference>
<evidence type="ECO:0000313" key="10">
    <source>
        <dbReference type="EMBL" id="QCC76080.1"/>
    </source>
</evidence>
<evidence type="ECO:0000256" key="2">
    <source>
        <dbReference type="ARBA" id="ARBA00022475"/>
    </source>
</evidence>
<feature type="domain" description="CN hydrolase" evidence="9">
    <location>
        <begin position="14"/>
        <end position="276"/>
    </location>
</feature>
<dbReference type="GO" id="GO:0005886">
    <property type="term" value="C:plasma membrane"/>
    <property type="evidence" value="ECO:0007669"/>
    <property type="project" value="UniProtKB-SubCell"/>
</dbReference>
<dbReference type="InterPro" id="IPR003010">
    <property type="entry name" value="C-N_Hydrolase"/>
</dbReference>
<sequence length="279" mass="30162">MSPRPRARSGSLRAWGGVPGDGRDLAGHHREVTANHVQATHELADRVAVGIEQAPDLVVWPENSTAVDPLRDEATRISIDEAVSAMGVPLLVGGIFDGPDDLTAYNRGVVWLPDGQIGSTYTKTHPVPFGEYIPWRPVIGGWSSRFQLIPRDFLAGSGDGPLDIGGVRVADAICFDVAYDDVLPAQVRRGAQLVTVQTSNATFFGTAQPEQQFEITRARAAELRRSVTVASTNGISAVIGPHGRWSTAPPVGPRQSWSRMFRSPRRSPRLPGSRDFNCP</sequence>
<evidence type="ECO:0000256" key="3">
    <source>
        <dbReference type="ARBA" id="ARBA00022679"/>
    </source>
</evidence>
<keyword evidence="6" id="KW-0472">Membrane</keyword>
<evidence type="ECO:0000256" key="8">
    <source>
        <dbReference type="SAM" id="MobiDB-lite"/>
    </source>
</evidence>
<proteinExistence type="predicted"/>
<keyword evidence="3 10" id="KW-0808">Transferase</keyword>
<dbReference type="GO" id="GO:0042158">
    <property type="term" value="P:lipoprotein biosynthetic process"/>
    <property type="evidence" value="ECO:0007669"/>
    <property type="project" value="InterPro"/>
</dbReference>
<evidence type="ECO:0000256" key="5">
    <source>
        <dbReference type="ARBA" id="ARBA00022989"/>
    </source>
</evidence>
<keyword evidence="10" id="KW-0449">Lipoprotein</keyword>
<dbReference type="SUPFAM" id="SSF56317">
    <property type="entry name" value="Carbon-nitrogen hydrolase"/>
    <property type="match status" value="1"/>
</dbReference>
<dbReference type="PROSITE" id="PS50263">
    <property type="entry name" value="CN_HYDROLASE"/>
    <property type="match status" value="1"/>
</dbReference>
<evidence type="ECO:0000256" key="6">
    <source>
        <dbReference type="ARBA" id="ARBA00023136"/>
    </source>
</evidence>
<feature type="compositionally biased region" description="Low complexity" evidence="8">
    <location>
        <begin position="269"/>
        <end position="279"/>
    </location>
</feature>
<keyword evidence="2" id="KW-1003">Cell membrane</keyword>